<accession>Q0RHS0</accession>
<dbReference type="HOGENOM" id="CLU_2316159_0_0_11"/>
<dbReference type="KEGG" id="fal:FRAAL4311"/>
<reference evidence="2 3" key="1">
    <citation type="journal article" date="2007" name="Genome Res.">
        <title>Genome characteristics of facultatively symbiotic Frankia sp. strains reflect host range and host plant biogeography.</title>
        <authorList>
            <person name="Normand P."/>
            <person name="Lapierre P."/>
            <person name="Tisa L.S."/>
            <person name="Gogarten J.P."/>
            <person name="Alloisio N."/>
            <person name="Bagnarol E."/>
            <person name="Bassi C.A."/>
            <person name="Berry A.M."/>
            <person name="Bickhart D.M."/>
            <person name="Choisne N."/>
            <person name="Couloux A."/>
            <person name="Cournoyer B."/>
            <person name="Cruveiller S."/>
            <person name="Daubin V."/>
            <person name="Demange N."/>
            <person name="Francino M.P."/>
            <person name="Goltsman E."/>
            <person name="Huang Y."/>
            <person name="Kopp O.R."/>
            <person name="Labarre L."/>
            <person name="Lapidus A."/>
            <person name="Lavire C."/>
            <person name="Marechal J."/>
            <person name="Martinez M."/>
            <person name="Mastronunzio J.E."/>
            <person name="Mullin B.C."/>
            <person name="Niemann J."/>
            <person name="Pujic P."/>
            <person name="Rawnsley T."/>
            <person name="Rouy Z."/>
            <person name="Schenowitz C."/>
            <person name="Sellstedt A."/>
            <person name="Tavares F."/>
            <person name="Tomkins J.P."/>
            <person name="Vallenet D."/>
            <person name="Valverde C."/>
            <person name="Wall L.G."/>
            <person name="Wang Y."/>
            <person name="Medigue C."/>
            <person name="Benson D.R."/>
        </authorList>
    </citation>
    <scope>NUCLEOTIDE SEQUENCE [LARGE SCALE GENOMIC DNA]</scope>
    <source>
        <strain evidence="3">DSM 45986 / CECT 9034 / ACN14a</strain>
    </source>
</reference>
<gene>
    <name evidence="2" type="ordered locus">FRAAL4311</name>
</gene>
<evidence type="ECO:0000313" key="2">
    <source>
        <dbReference type="EMBL" id="CAJ62953.1"/>
    </source>
</evidence>
<dbReference type="Proteomes" id="UP000000657">
    <property type="component" value="Chromosome"/>
</dbReference>
<name>Q0RHS0_FRAAA</name>
<dbReference type="STRING" id="326424.FRAAL4311"/>
<feature type="region of interest" description="Disordered" evidence="1">
    <location>
        <begin position="1"/>
        <end position="31"/>
    </location>
</feature>
<dbReference type="AlphaFoldDB" id="Q0RHS0"/>
<protein>
    <submittedName>
        <fullName evidence="2">Uncharacterized protein</fullName>
    </submittedName>
</protein>
<evidence type="ECO:0000313" key="3">
    <source>
        <dbReference type="Proteomes" id="UP000000657"/>
    </source>
</evidence>
<organism evidence="2 3">
    <name type="scientific">Frankia alni (strain DSM 45986 / CECT 9034 / ACN14a)</name>
    <dbReference type="NCBI Taxonomy" id="326424"/>
    <lineage>
        <taxon>Bacteria</taxon>
        <taxon>Bacillati</taxon>
        <taxon>Actinomycetota</taxon>
        <taxon>Actinomycetes</taxon>
        <taxon>Frankiales</taxon>
        <taxon>Frankiaceae</taxon>
        <taxon>Frankia</taxon>
    </lineage>
</organism>
<sequence>MGGGAGYLLGAVTGNTAPRGRGMPGRGRPRARAWIRGARAGRPPDRAQQAMPDAAAELLAAAATERGGRHESARGRGSAAVSGAARRPGHGDRRGRVGP</sequence>
<keyword evidence="3" id="KW-1185">Reference proteome</keyword>
<dbReference type="EMBL" id="CT573213">
    <property type="protein sequence ID" value="CAJ62953.1"/>
    <property type="molecule type" value="Genomic_DNA"/>
</dbReference>
<feature type="compositionally biased region" description="Low complexity" evidence="1">
    <location>
        <begin position="75"/>
        <end position="86"/>
    </location>
</feature>
<feature type="region of interest" description="Disordered" evidence="1">
    <location>
        <begin position="61"/>
        <end position="99"/>
    </location>
</feature>
<evidence type="ECO:0000256" key="1">
    <source>
        <dbReference type="SAM" id="MobiDB-lite"/>
    </source>
</evidence>
<feature type="compositionally biased region" description="Basic and acidic residues" evidence="1">
    <location>
        <begin position="89"/>
        <end position="99"/>
    </location>
</feature>
<proteinExistence type="predicted"/>